<evidence type="ECO:0000313" key="10">
    <source>
        <dbReference type="Proteomes" id="UP000639338"/>
    </source>
</evidence>
<dbReference type="AlphaFoldDB" id="A0A834Y047"/>
<keyword evidence="5 7" id="KW-0862">Zinc</keyword>
<dbReference type="EMBL" id="JACMRX010000001">
    <property type="protein sequence ID" value="KAF7996793.1"/>
    <property type="molecule type" value="Genomic_DNA"/>
</dbReference>
<evidence type="ECO:0000259" key="8">
    <source>
        <dbReference type="Pfam" id="PF01432"/>
    </source>
</evidence>
<proteinExistence type="inferred from homology"/>
<accession>A0A834Y047</accession>
<dbReference type="InterPro" id="IPR024079">
    <property type="entry name" value="MetalloPept_cat_dom_sf"/>
</dbReference>
<dbReference type="OrthoDB" id="534666at2759"/>
<sequence>MAISFCGKRLILTQIGEDLPDKDPLLKEDGLPEFNSFTYERSIAAIGKQTVLYEQAIKNIDDNILANKDNLNIVDVVINPLEEINVPIETTWGIAKTLFFGNQSLMPTKYYQSINKRMTQARSTKHTSLPIYNACKEYLSKNNSNLTYEHERLLKKYVLEGRLNGLDITHDKTKRYYESTAYKINTNMKEFNDKVELATKRFKITINNPSIVYDFPEDYLKIISIDKKNYKNGPWKITLEPKIVDKFMEYCPDRDLRYNVWNGNVGRCAMHSENALRNSTTLEDIRDNRHRQAKILGYKSWSHMSMETKVAGNLDNIYNVMDSLLDTARPAQENEFKELTEFSKNHGFNDTIQAWDVDYWSRQHYRKTRNIKDELIQQYFPLPHVLNGLFNLIEKLFNVKIIEGKKTDVWHSDVKFFDVYDLNKSTTIPIAHFYLDPYERTDYKLSLTHENSWMVGLKSKSKYMNTIPLASLIFNFNPPKNNEPSLLTINDVSLLFHKFGNLLQHLLTNVENSEIAGLSSIEWDAVELSGHYMKNFIYESDVLKNISCHYKTNEPLPDDTIRNLINSRSHMAGYKLCKELYFARFDLKLHELDEFWLTIMKRLYKQHFVMPRDKNESFITSWSAIFTGNWSAAYYSNLWSQMMAADAYSAFNEVPNNDDDAKKIISQRFRDTFLSLGGSVHAGEVFRRFRGRDPNSKALLNNLGLKNDNTDI</sequence>
<dbReference type="Gene3D" id="1.10.1370.40">
    <property type="match status" value="1"/>
</dbReference>
<reference evidence="9 10" key="1">
    <citation type="submission" date="2020-08" db="EMBL/GenBank/DDBJ databases">
        <title>Aphidius gifuensis genome sequencing and assembly.</title>
        <authorList>
            <person name="Du Z."/>
        </authorList>
    </citation>
    <scope>NUCLEOTIDE SEQUENCE [LARGE SCALE GENOMIC DNA]</scope>
    <source>
        <strain evidence="9">YNYX2018</strain>
        <tissue evidence="9">Adults</tissue>
    </source>
</reference>
<keyword evidence="2 7" id="KW-0645">Protease</keyword>
<protein>
    <recommendedName>
        <fullName evidence="8">Peptidase M3A/M3B catalytic domain-containing protein</fullName>
    </recommendedName>
</protein>
<dbReference type="GO" id="GO:0006508">
    <property type="term" value="P:proteolysis"/>
    <property type="evidence" value="ECO:0007669"/>
    <property type="project" value="UniProtKB-KW"/>
</dbReference>
<dbReference type="Pfam" id="PF01432">
    <property type="entry name" value="Peptidase_M3"/>
    <property type="match status" value="1"/>
</dbReference>
<comment type="cofactor">
    <cofactor evidence="7">
        <name>Zn(2+)</name>
        <dbReference type="ChEBI" id="CHEBI:29105"/>
    </cofactor>
    <text evidence="7">Binds 1 zinc ion.</text>
</comment>
<gene>
    <name evidence="9" type="ORF">HCN44_002439</name>
</gene>
<evidence type="ECO:0000256" key="7">
    <source>
        <dbReference type="RuleBase" id="RU003435"/>
    </source>
</evidence>
<dbReference type="CDD" id="cd06456">
    <property type="entry name" value="M3A_DCP"/>
    <property type="match status" value="1"/>
</dbReference>
<dbReference type="PANTHER" id="PTHR11804">
    <property type="entry name" value="PROTEASE M3 THIMET OLIGOPEPTIDASE-RELATED"/>
    <property type="match status" value="1"/>
</dbReference>
<dbReference type="Gene3D" id="3.40.390.10">
    <property type="entry name" value="Collagenase (Catalytic Domain)"/>
    <property type="match status" value="1"/>
</dbReference>
<dbReference type="GO" id="GO:0046872">
    <property type="term" value="F:metal ion binding"/>
    <property type="evidence" value="ECO:0007669"/>
    <property type="project" value="UniProtKB-UniRule"/>
</dbReference>
<dbReference type="InterPro" id="IPR001567">
    <property type="entry name" value="Pept_M3A_M3B_dom"/>
</dbReference>
<keyword evidence="10" id="KW-1185">Reference proteome</keyword>
<dbReference type="InterPro" id="IPR034005">
    <property type="entry name" value="M3A_DCP"/>
</dbReference>
<keyword evidence="3 7" id="KW-0479">Metal-binding</keyword>
<dbReference type="InterPro" id="IPR024077">
    <property type="entry name" value="Neurolysin/TOP_dom2"/>
</dbReference>
<comment type="similarity">
    <text evidence="1 7">Belongs to the peptidase M3 family.</text>
</comment>
<dbReference type="PANTHER" id="PTHR11804:SF83">
    <property type="entry name" value="LD37516P"/>
    <property type="match status" value="1"/>
</dbReference>
<evidence type="ECO:0000256" key="5">
    <source>
        <dbReference type="ARBA" id="ARBA00022833"/>
    </source>
</evidence>
<evidence type="ECO:0000256" key="2">
    <source>
        <dbReference type="ARBA" id="ARBA00022670"/>
    </source>
</evidence>
<organism evidence="9 10">
    <name type="scientific">Aphidius gifuensis</name>
    <name type="common">Parasitoid wasp</name>
    <dbReference type="NCBI Taxonomy" id="684658"/>
    <lineage>
        <taxon>Eukaryota</taxon>
        <taxon>Metazoa</taxon>
        <taxon>Ecdysozoa</taxon>
        <taxon>Arthropoda</taxon>
        <taxon>Hexapoda</taxon>
        <taxon>Insecta</taxon>
        <taxon>Pterygota</taxon>
        <taxon>Neoptera</taxon>
        <taxon>Endopterygota</taxon>
        <taxon>Hymenoptera</taxon>
        <taxon>Apocrita</taxon>
        <taxon>Ichneumonoidea</taxon>
        <taxon>Braconidae</taxon>
        <taxon>Aphidiinae</taxon>
        <taxon>Aphidius</taxon>
    </lineage>
</organism>
<dbReference type="GO" id="GO:0004222">
    <property type="term" value="F:metalloendopeptidase activity"/>
    <property type="evidence" value="ECO:0007669"/>
    <property type="project" value="InterPro"/>
</dbReference>
<dbReference type="Proteomes" id="UP000639338">
    <property type="component" value="Unassembled WGS sequence"/>
</dbReference>
<dbReference type="InterPro" id="IPR045090">
    <property type="entry name" value="Pept_M3A_M3B"/>
</dbReference>
<name>A0A834Y047_APHGI</name>
<evidence type="ECO:0000256" key="4">
    <source>
        <dbReference type="ARBA" id="ARBA00022801"/>
    </source>
</evidence>
<evidence type="ECO:0000256" key="6">
    <source>
        <dbReference type="ARBA" id="ARBA00023049"/>
    </source>
</evidence>
<evidence type="ECO:0000256" key="1">
    <source>
        <dbReference type="ARBA" id="ARBA00006040"/>
    </source>
</evidence>
<evidence type="ECO:0000256" key="3">
    <source>
        <dbReference type="ARBA" id="ARBA00022723"/>
    </source>
</evidence>
<dbReference type="Gene3D" id="1.10.1370.10">
    <property type="entry name" value="Neurolysin, domain 3"/>
    <property type="match status" value="1"/>
</dbReference>
<dbReference type="SUPFAM" id="SSF55486">
    <property type="entry name" value="Metalloproteases ('zincins'), catalytic domain"/>
    <property type="match status" value="1"/>
</dbReference>
<feature type="domain" description="Peptidase M3A/M3B catalytic" evidence="8">
    <location>
        <begin position="247"/>
        <end position="704"/>
    </location>
</feature>
<keyword evidence="6 7" id="KW-0482">Metalloprotease</keyword>
<keyword evidence="4 7" id="KW-0378">Hydrolase</keyword>
<comment type="caution">
    <text evidence="9">The sequence shown here is derived from an EMBL/GenBank/DDBJ whole genome shotgun (WGS) entry which is preliminary data.</text>
</comment>
<evidence type="ECO:0000313" key="9">
    <source>
        <dbReference type="EMBL" id="KAF7996793.1"/>
    </source>
</evidence>